<gene>
    <name evidence="4" type="primary">orf167</name>
</gene>
<dbReference type="InterPro" id="IPR004860">
    <property type="entry name" value="LAGLIDADG_dom"/>
</dbReference>
<dbReference type="Pfam" id="PF03161">
    <property type="entry name" value="LAGLIDADG_2"/>
    <property type="match status" value="1"/>
</dbReference>
<feature type="signal peptide" evidence="2">
    <location>
        <begin position="1"/>
        <end position="19"/>
    </location>
</feature>
<sequence>MLVILIRLQLCLLFNKFIGFESNYLLGLNKKDIFLKKGLYNLRFVNKKLEDSTNREVTLSSLNKTKLLSELEEDLKPSNPKVKISKFRLSNSEKNSDQLTVNLKQVLVGKLLGDAHMRKSNISESSKSNARIIFLQSVEQSELIYKLYELFKEFTVSPPKVNSSFIK</sequence>
<dbReference type="SUPFAM" id="SSF55608">
    <property type="entry name" value="Homing endonucleases"/>
    <property type="match status" value="1"/>
</dbReference>
<reference evidence="4" key="1">
    <citation type="submission" date="2021-09" db="EMBL/GenBank/DDBJ databases">
        <authorList>
            <person name="Yan R."/>
        </authorList>
    </citation>
    <scope>NUCLEOTIDE SEQUENCE</scope>
</reference>
<accession>A0A8K1RBV3</accession>
<evidence type="ECO:0000313" key="4">
    <source>
        <dbReference type="EMBL" id="UEK25980.1"/>
    </source>
</evidence>
<name>A0A8K1RBV3_9AGAM</name>
<proteinExistence type="predicted"/>
<dbReference type="InterPro" id="IPR027434">
    <property type="entry name" value="Homing_endonucl"/>
</dbReference>
<dbReference type="Gene3D" id="3.10.28.10">
    <property type="entry name" value="Homing endonucleases"/>
    <property type="match status" value="1"/>
</dbReference>
<protein>
    <recommendedName>
        <fullName evidence="3">Homing endonuclease LAGLIDADG domain-containing protein</fullName>
    </recommendedName>
</protein>
<dbReference type="AlphaFoldDB" id="A0A8K1RBV3"/>
<organism evidence="4">
    <name type="scientific">Mutinus fleischeri</name>
    <dbReference type="NCBI Taxonomy" id="2218478"/>
    <lineage>
        <taxon>Eukaryota</taxon>
        <taxon>Fungi</taxon>
        <taxon>Dikarya</taxon>
        <taxon>Basidiomycota</taxon>
        <taxon>Agaricomycotina</taxon>
        <taxon>Agaricomycetes</taxon>
        <taxon>Phallomycetidae</taxon>
        <taxon>Phallales</taxon>
        <taxon>Phallaceae</taxon>
        <taxon>Mutinus</taxon>
    </lineage>
</organism>
<evidence type="ECO:0000256" key="1">
    <source>
        <dbReference type="ARBA" id="ARBA00002670"/>
    </source>
</evidence>
<evidence type="ECO:0000256" key="2">
    <source>
        <dbReference type="SAM" id="SignalP"/>
    </source>
</evidence>
<keyword evidence="4" id="KW-0496">Mitochondrion</keyword>
<geneLocation type="mitochondrion" evidence="4"/>
<comment type="function">
    <text evidence="1">Mitochondrial DNA endonuclease involved in intron homing.</text>
</comment>
<keyword evidence="2" id="KW-0732">Signal</keyword>
<evidence type="ECO:0000259" key="3">
    <source>
        <dbReference type="Pfam" id="PF03161"/>
    </source>
</evidence>
<dbReference type="EMBL" id="OK338766">
    <property type="protein sequence ID" value="UEK25980.1"/>
    <property type="molecule type" value="Genomic_DNA"/>
</dbReference>
<feature type="chain" id="PRO_5035431817" description="Homing endonuclease LAGLIDADG domain-containing protein" evidence="2">
    <location>
        <begin position="20"/>
        <end position="167"/>
    </location>
</feature>
<dbReference type="GO" id="GO:0004519">
    <property type="term" value="F:endonuclease activity"/>
    <property type="evidence" value="ECO:0007669"/>
    <property type="project" value="InterPro"/>
</dbReference>
<feature type="domain" description="Homing endonuclease LAGLIDADG" evidence="3">
    <location>
        <begin position="105"/>
        <end position="163"/>
    </location>
</feature>